<dbReference type="AlphaFoldDB" id="A0AAV2IYS2"/>
<accession>A0AAV2IYS2</accession>
<evidence type="ECO:0000256" key="2">
    <source>
        <dbReference type="SAM" id="SignalP"/>
    </source>
</evidence>
<feature type="compositionally biased region" description="Basic and acidic residues" evidence="1">
    <location>
        <begin position="26"/>
        <end position="36"/>
    </location>
</feature>
<evidence type="ECO:0000313" key="3">
    <source>
        <dbReference type="EMBL" id="CAL1570392.1"/>
    </source>
</evidence>
<keyword evidence="2" id="KW-0732">Signal</keyword>
<feature type="signal peptide" evidence="2">
    <location>
        <begin position="1"/>
        <end position="20"/>
    </location>
</feature>
<organism evidence="3 4">
    <name type="scientific">Knipowitschia caucasica</name>
    <name type="common">Caucasian dwarf goby</name>
    <name type="synonym">Pomatoschistus caucasicus</name>
    <dbReference type="NCBI Taxonomy" id="637954"/>
    <lineage>
        <taxon>Eukaryota</taxon>
        <taxon>Metazoa</taxon>
        <taxon>Chordata</taxon>
        <taxon>Craniata</taxon>
        <taxon>Vertebrata</taxon>
        <taxon>Euteleostomi</taxon>
        <taxon>Actinopterygii</taxon>
        <taxon>Neopterygii</taxon>
        <taxon>Teleostei</taxon>
        <taxon>Neoteleostei</taxon>
        <taxon>Acanthomorphata</taxon>
        <taxon>Gobiaria</taxon>
        <taxon>Gobiiformes</taxon>
        <taxon>Gobioidei</taxon>
        <taxon>Gobiidae</taxon>
        <taxon>Gobiinae</taxon>
        <taxon>Knipowitschia</taxon>
    </lineage>
</organism>
<reference evidence="3 4" key="1">
    <citation type="submission" date="2024-04" db="EMBL/GenBank/DDBJ databases">
        <authorList>
            <person name="Waldvogel A.-M."/>
            <person name="Schoenle A."/>
        </authorList>
    </citation>
    <scope>NUCLEOTIDE SEQUENCE [LARGE SCALE GENOMIC DNA]</scope>
</reference>
<feature type="chain" id="PRO_5043528057" evidence="2">
    <location>
        <begin position="21"/>
        <end position="125"/>
    </location>
</feature>
<dbReference type="Proteomes" id="UP001497482">
    <property type="component" value="Chromosome 10"/>
</dbReference>
<sequence length="125" mass="13391">MLLTAAAAHLLLSFPQPETAEAPEEQVSHHVSESRRLPSASYSSLCPAPPQPQQNRTSAENRCQSTPLQLSSSPESMSLPSTAGSLAPAPLHAFLLSYFYYDLIVSCWAPPTRAHAPAGFFSDPA</sequence>
<evidence type="ECO:0000256" key="1">
    <source>
        <dbReference type="SAM" id="MobiDB-lite"/>
    </source>
</evidence>
<name>A0AAV2IYS2_KNICA</name>
<proteinExistence type="predicted"/>
<protein>
    <submittedName>
        <fullName evidence="3">Uncharacterized protein</fullName>
    </submittedName>
</protein>
<evidence type="ECO:0000313" key="4">
    <source>
        <dbReference type="Proteomes" id="UP001497482"/>
    </source>
</evidence>
<dbReference type="EMBL" id="OZ035832">
    <property type="protein sequence ID" value="CAL1570392.1"/>
    <property type="molecule type" value="Genomic_DNA"/>
</dbReference>
<feature type="compositionally biased region" description="Polar residues" evidence="1">
    <location>
        <begin position="53"/>
        <end position="66"/>
    </location>
</feature>
<feature type="compositionally biased region" description="Low complexity" evidence="1">
    <location>
        <begin position="67"/>
        <end position="81"/>
    </location>
</feature>
<keyword evidence="4" id="KW-1185">Reference proteome</keyword>
<feature type="region of interest" description="Disordered" evidence="1">
    <location>
        <begin position="14"/>
        <end position="83"/>
    </location>
</feature>
<gene>
    <name evidence="3" type="ORF">KC01_LOCUS2703</name>
</gene>